<evidence type="ECO:0000313" key="1">
    <source>
        <dbReference type="EMBL" id="SVB76463.1"/>
    </source>
</evidence>
<accession>A0A382GPD9</accession>
<dbReference type="Gene3D" id="2.70.98.10">
    <property type="match status" value="1"/>
</dbReference>
<dbReference type="GO" id="GO:0030246">
    <property type="term" value="F:carbohydrate binding"/>
    <property type="evidence" value="ECO:0007669"/>
    <property type="project" value="InterPro"/>
</dbReference>
<dbReference type="AlphaFoldDB" id="A0A382GPD9"/>
<sequence length="360" mass="40518">MIMPIFLLGQLMAEERVQGRRSLVLENDKARLILDIAGGSIPEFRFIDSELNPLNWGRRNAGDQPNSMGHFLCCDRWGPPSHAEGKNGMPYHGEASKVVWKVLKDVETTHAGIHAQMAADLPLAGLTIDRSVTLASSSAFFYISETITNKNKLGRIFNIVQHPTIGPPFLDENCVVDANGRKGFSQDGLMPNPEQPEFIWPSAITKEGQRISMRRMSDKEEPSVTSFVIDEDLGWAIASNGKRGLLFGYVWKRSDYPWFNHWWKLKDGKPYARGLEFGSTGLHQPFSVLARKREIFGRQLFEHLDTGKKTTKGYACFLAKVPEDFMGVEKLSIEGDSLLIVERAKDRPRSIKIETEGLLQ</sequence>
<dbReference type="EMBL" id="UINC01056432">
    <property type="protein sequence ID" value="SVB76463.1"/>
    <property type="molecule type" value="Genomic_DNA"/>
</dbReference>
<gene>
    <name evidence="1" type="ORF">METZ01_LOCUS229317</name>
</gene>
<organism evidence="1">
    <name type="scientific">marine metagenome</name>
    <dbReference type="NCBI Taxonomy" id="408172"/>
    <lineage>
        <taxon>unclassified sequences</taxon>
        <taxon>metagenomes</taxon>
        <taxon>ecological metagenomes</taxon>
    </lineage>
</organism>
<reference evidence="1" key="1">
    <citation type="submission" date="2018-05" db="EMBL/GenBank/DDBJ databases">
        <authorList>
            <person name="Lanie J.A."/>
            <person name="Ng W.-L."/>
            <person name="Kazmierczak K.M."/>
            <person name="Andrzejewski T.M."/>
            <person name="Davidsen T.M."/>
            <person name="Wayne K.J."/>
            <person name="Tettelin H."/>
            <person name="Glass J.I."/>
            <person name="Rusch D."/>
            <person name="Podicherti R."/>
            <person name="Tsui H.-C.T."/>
            <person name="Winkler M.E."/>
        </authorList>
    </citation>
    <scope>NUCLEOTIDE SEQUENCE</scope>
</reference>
<name>A0A382GPD9_9ZZZZ</name>
<proteinExistence type="predicted"/>
<dbReference type="InterPro" id="IPR014718">
    <property type="entry name" value="GH-type_carb-bd"/>
</dbReference>
<protein>
    <submittedName>
        <fullName evidence="1">Uncharacterized protein</fullName>
    </submittedName>
</protein>